<dbReference type="Proteomes" id="UP000186917">
    <property type="component" value="Unassembled WGS sequence"/>
</dbReference>
<reference evidence="2" key="1">
    <citation type="submission" date="2017-01" db="EMBL/GenBank/DDBJ databases">
        <authorList>
            <person name="Varghese N."/>
            <person name="Submissions S."/>
        </authorList>
    </citation>
    <scope>NUCLEOTIDE SEQUENCE [LARGE SCALE GENOMIC DNA]</scope>
    <source>
        <strain evidence="2">DSM 21054</strain>
    </source>
</reference>
<gene>
    <name evidence="1" type="ORF">SAMN05421788_10879</name>
</gene>
<evidence type="ECO:0000313" key="1">
    <source>
        <dbReference type="EMBL" id="SIT28652.1"/>
    </source>
</evidence>
<dbReference type="RefSeq" id="WP_076381114.1">
    <property type="nucleotide sequence ID" value="NZ_AP017422.1"/>
</dbReference>
<keyword evidence="2" id="KW-1185">Reference proteome</keyword>
<dbReference type="InterPro" id="IPR046525">
    <property type="entry name" value="DUF6702"/>
</dbReference>
<dbReference type="STRING" id="477680.SAMN05421788_10879"/>
<dbReference type="KEGG" id="fln:FLA_1790"/>
<dbReference type="EMBL" id="FTOR01000008">
    <property type="protein sequence ID" value="SIT28652.1"/>
    <property type="molecule type" value="Genomic_DNA"/>
</dbReference>
<dbReference type="Pfam" id="PF20420">
    <property type="entry name" value="DUF6702"/>
    <property type="match status" value="1"/>
</dbReference>
<evidence type="ECO:0000313" key="2">
    <source>
        <dbReference type="Proteomes" id="UP000186917"/>
    </source>
</evidence>
<proteinExistence type="predicted"/>
<organism evidence="1 2">
    <name type="scientific">Filimonas lacunae</name>
    <dbReference type="NCBI Taxonomy" id="477680"/>
    <lineage>
        <taxon>Bacteria</taxon>
        <taxon>Pseudomonadati</taxon>
        <taxon>Bacteroidota</taxon>
        <taxon>Chitinophagia</taxon>
        <taxon>Chitinophagales</taxon>
        <taxon>Chitinophagaceae</taxon>
        <taxon>Filimonas</taxon>
    </lineage>
</organism>
<dbReference type="AlphaFoldDB" id="A0A173MEB5"/>
<accession>A0A173MEB5</accession>
<name>A0A173MEB5_9BACT</name>
<dbReference type="OrthoDB" id="5735516at2"/>
<sequence length="163" mass="18422">MAGILHSYVLSALLTLHPFFVSVTEVKQNTKDKSLEISCKLFIDDLEKALAAHYKTPVDLSAAQKKDQNDKWIAGYFKQHFQVTINGQAYTAEYVGYEKESEAAWCYLQVNNAPASIKKLEISDNLLYEQFESQINIIHATVNGERKSTKIANPVAKAVFEYQ</sequence>
<protein>
    <submittedName>
        <fullName evidence="1">Uncharacterized protein</fullName>
    </submittedName>
</protein>